<feature type="region of interest" description="Disordered" evidence="2">
    <location>
        <begin position="112"/>
        <end position="167"/>
    </location>
</feature>
<reference evidence="3 4" key="1">
    <citation type="journal article" date="2018" name="BMC Genomics">
        <title>The genome of Naegleria lovaniensis, the basis for a comparative approach to unravel pathogenicity factors of the human pathogenic amoeba N. fowleri.</title>
        <authorList>
            <person name="Liechti N."/>
            <person name="Schurch N."/>
            <person name="Bruggmann R."/>
            <person name="Wittwer M."/>
        </authorList>
    </citation>
    <scope>NUCLEOTIDE SEQUENCE [LARGE SCALE GENOMIC DNA]</scope>
    <source>
        <strain evidence="3 4">ATCC 30569</strain>
    </source>
</reference>
<gene>
    <name evidence="3" type="ORF">C9374_009679</name>
</gene>
<dbReference type="EMBL" id="PYSW02000003">
    <property type="protein sequence ID" value="KAG2393102.1"/>
    <property type="molecule type" value="Genomic_DNA"/>
</dbReference>
<evidence type="ECO:0000313" key="3">
    <source>
        <dbReference type="EMBL" id="KAG2393102.1"/>
    </source>
</evidence>
<dbReference type="Proteomes" id="UP000816034">
    <property type="component" value="Unassembled WGS sequence"/>
</dbReference>
<organism evidence="3 4">
    <name type="scientific">Naegleria lovaniensis</name>
    <name type="common">Amoeba</name>
    <dbReference type="NCBI Taxonomy" id="51637"/>
    <lineage>
        <taxon>Eukaryota</taxon>
        <taxon>Discoba</taxon>
        <taxon>Heterolobosea</taxon>
        <taxon>Tetramitia</taxon>
        <taxon>Eutetramitia</taxon>
        <taxon>Vahlkampfiidae</taxon>
        <taxon>Naegleria</taxon>
    </lineage>
</organism>
<protein>
    <submittedName>
        <fullName evidence="3">Uncharacterized protein</fullName>
    </submittedName>
</protein>
<sequence length="233" mass="26905">MSSTPTKITPSNTAELSSHHFIEGKYQDIYEKRRQILSIRFNPNLTDQEKSEYITNELQNLNRLEHDLMLLQKESFEVLEEDLDLLSIRLVVGFPKYYQINSFDSEGRLVSTSSSRRSSVDDSNLPSTTIATSSDATISGGNTLKPPLTRNRSRTLDHPGFPKATSIHSMTPKESFRYSENKYEAKKLREEIRELRAELLVLKRKKRLSDSEEDRTLELEDQIKDKEASFLKM</sequence>
<keyword evidence="4" id="KW-1185">Reference proteome</keyword>
<proteinExistence type="predicted"/>
<feature type="compositionally biased region" description="Low complexity" evidence="2">
    <location>
        <begin position="112"/>
        <end position="139"/>
    </location>
</feature>
<name>A0AA88H5D9_NAELO</name>
<accession>A0AA88H5D9</accession>
<dbReference type="RefSeq" id="XP_044554996.1">
    <property type="nucleotide sequence ID" value="XM_044699892.1"/>
</dbReference>
<evidence type="ECO:0000313" key="4">
    <source>
        <dbReference type="Proteomes" id="UP000816034"/>
    </source>
</evidence>
<dbReference type="AlphaFoldDB" id="A0AA88H5D9"/>
<evidence type="ECO:0000256" key="2">
    <source>
        <dbReference type="SAM" id="MobiDB-lite"/>
    </source>
</evidence>
<keyword evidence="1" id="KW-0175">Coiled coil</keyword>
<dbReference type="GeneID" id="68102133"/>
<comment type="caution">
    <text evidence="3">The sequence shown here is derived from an EMBL/GenBank/DDBJ whole genome shotgun (WGS) entry which is preliminary data.</text>
</comment>
<feature type="coiled-coil region" evidence="1">
    <location>
        <begin position="178"/>
        <end position="205"/>
    </location>
</feature>
<evidence type="ECO:0000256" key="1">
    <source>
        <dbReference type="SAM" id="Coils"/>
    </source>
</evidence>